<name>A0A381Z6B7_9ZZZZ</name>
<dbReference type="SUPFAM" id="SSF50156">
    <property type="entry name" value="PDZ domain-like"/>
    <property type="match status" value="1"/>
</dbReference>
<organism evidence="2">
    <name type="scientific">marine metagenome</name>
    <dbReference type="NCBI Taxonomy" id="408172"/>
    <lineage>
        <taxon>unclassified sequences</taxon>
        <taxon>metagenomes</taxon>
        <taxon>ecological metagenomes</taxon>
    </lineage>
</organism>
<dbReference type="EMBL" id="UINC01020018">
    <property type="protein sequence ID" value="SVA84471.1"/>
    <property type="molecule type" value="Genomic_DNA"/>
</dbReference>
<dbReference type="Gene3D" id="2.30.42.10">
    <property type="match status" value="1"/>
</dbReference>
<evidence type="ECO:0000256" key="1">
    <source>
        <dbReference type="SAM" id="Phobius"/>
    </source>
</evidence>
<evidence type="ECO:0008006" key="3">
    <source>
        <dbReference type="Google" id="ProtNLM"/>
    </source>
</evidence>
<proteinExistence type="predicted"/>
<accession>A0A381Z6B7</accession>
<keyword evidence="1" id="KW-0812">Transmembrane</keyword>
<feature type="transmembrane region" description="Helical" evidence="1">
    <location>
        <begin position="7"/>
        <end position="32"/>
    </location>
</feature>
<dbReference type="AlphaFoldDB" id="A0A381Z6B7"/>
<sequence length="344" mass="38386">MRVSSSTIILFFNLLLGGIASYIGGSLLSTWLHHEVLSLSDSTPGRYIIATENLPIDSGKAEDSFSVILERNVFNAQKNEVELPDEPPPDLVLETTETEGEGMVEQTSLALALTGTMIYGPKTSFAFISKKDNLQNYVIFGIGDCFNANTIRHDDECTEGSVKVLDIKDRWVLLLHNGKKQALWMRNTLPAAKKADVTAKSNKTQESASNNLKTAALIVSPQEKSASENTPSTSTTAKSENTFHFERVWVDEQLADFGQLLNDARVIPTKKDGQPYFMFQYIKKESIYEQLGLKPKDIILEINGFVVDTVDKALKLLEVLQSEREIALMVEREGNPVNFHYYID</sequence>
<dbReference type="InterPro" id="IPR036034">
    <property type="entry name" value="PDZ_sf"/>
</dbReference>
<evidence type="ECO:0000313" key="2">
    <source>
        <dbReference type="EMBL" id="SVA84471.1"/>
    </source>
</evidence>
<gene>
    <name evidence="2" type="ORF">METZ01_LOCUS137325</name>
</gene>
<keyword evidence="1" id="KW-1133">Transmembrane helix</keyword>
<keyword evidence="1" id="KW-0472">Membrane</keyword>
<protein>
    <recommendedName>
        <fullName evidence="3">PDZ domain-containing protein</fullName>
    </recommendedName>
</protein>
<reference evidence="2" key="1">
    <citation type="submission" date="2018-05" db="EMBL/GenBank/DDBJ databases">
        <authorList>
            <person name="Lanie J.A."/>
            <person name="Ng W.-L."/>
            <person name="Kazmierczak K.M."/>
            <person name="Andrzejewski T.M."/>
            <person name="Davidsen T.M."/>
            <person name="Wayne K.J."/>
            <person name="Tettelin H."/>
            <person name="Glass J.I."/>
            <person name="Rusch D."/>
            <person name="Podicherti R."/>
            <person name="Tsui H.-C.T."/>
            <person name="Winkler M.E."/>
        </authorList>
    </citation>
    <scope>NUCLEOTIDE SEQUENCE</scope>
</reference>